<evidence type="ECO:0000256" key="1">
    <source>
        <dbReference type="SAM" id="SignalP"/>
    </source>
</evidence>
<sequence>MEVSLLPLVGTCQIIILFISLFSNGICQEFVEPKSTSCTPNTISSNQYSEYQSCSCSDGTCYQTSPYPPKENQLIFNDYLIQCAYDNGCALGDKKNIIYK</sequence>
<gene>
    <name evidence="2" type="ORF">RB653_008109</name>
</gene>
<proteinExistence type="predicted"/>
<protein>
    <submittedName>
        <fullName evidence="2">Uncharacterized protein</fullName>
    </submittedName>
</protein>
<evidence type="ECO:0000313" key="3">
    <source>
        <dbReference type="Proteomes" id="UP001344447"/>
    </source>
</evidence>
<keyword evidence="3" id="KW-1185">Reference proteome</keyword>
<dbReference type="AlphaFoldDB" id="A0AAN7TZL5"/>
<comment type="caution">
    <text evidence="2">The sequence shown here is derived from an EMBL/GenBank/DDBJ whole genome shotgun (WGS) entry which is preliminary data.</text>
</comment>
<feature type="chain" id="PRO_5042944090" evidence="1">
    <location>
        <begin position="28"/>
        <end position="100"/>
    </location>
</feature>
<reference evidence="2 3" key="1">
    <citation type="submission" date="2023-11" db="EMBL/GenBank/DDBJ databases">
        <title>Dfirmibasis_genome.</title>
        <authorList>
            <person name="Edelbroek B."/>
            <person name="Kjellin J."/>
            <person name="Jerlstrom-Hultqvist J."/>
            <person name="Soderbom F."/>
        </authorList>
    </citation>
    <scope>NUCLEOTIDE SEQUENCE [LARGE SCALE GENOMIC DNA]</scope>
    <source>
        <strain evidence="2 3">TNS-C-14</strain>
    </source>
</reference>
<evidence type="ECO:0000313" key="2">
    <source>
        <dbReference type="EMBL" id="KAK5578438.1"/>
    </source>
</evidence>
<accession>A0AAN7TZL5</accession>
<name>A0AAN7TZL5_9MYCE</name>
<keyword evidence="1" id="KW-0732">Signal</keyword>
<feature type="signal peptide" evidence="1">
    <location>
        <begin position="1"/>
        <end position="27"/>
    </location>
</feature>
<dbReference type="EMBL" id="JAVFKY010000003">
    <property type="protein sequence ID" value="KAK5578438.1"/>
    <property type="molecule type" value="Genomic_DNA"/>
</dbReference>
<organism evidence="2 3">
    <name type="scientific">Dictyostelium firmibasis</name>
    <dbReference type="NCBI Taxonomy" id="79012"/>
    <lineage>
        <taxon>Eukaryota</taxon>
        <taxon>Amoebozoa</taxon>
        <taxon>Evosea</taxon>
        <taxon>Eumycetozoa</taxon>
        <taxon>Dictyostelia</taxon>
        <taxon>Dictyosteliales</taxon>
        <taxon>Dictyosteliaceae</taxon>
        <taxon>Dictyostelium</taxon>
    </lineage>
</organism>
<dbReference type="Proteomes" id="UP001344447">
    <property type="component" value="Unassembled WGS sequence"/>
</dbReference>